<keyword evidence="14" id="KW-0624">Polysaccharide degradation</keyword>
<dbReference type="SUPFAM" id="SSF89372">
    <property type="entry name" value="Fucose-specific lectin"/>
    <property type="match status" value="2"/>
</dbReference>
<gene>
    <name evidence="23" type="ORF">TT172_LOCUS7789</name>
</gene>
<evidence type="ECO:0000259" key="22">
    <source>
        <dbReference type="Pfam" id="PF26607"/>
    </source>
</evidence>
<feature type="signal peptide" evidence="17">
    <location>
        <begin position="1"/>
        <end position="25"/>
    </location>
</feature>
<dbReference type="InterPro" id="IPR036156">
    <property type="entry name" value="Beta-gal/glucu_dom_sf"/>
</dbReference>
<evidence type="ECO:0000256" key="15">
    <source>
        <dbReference type="ARBA" id="ARBA00031061"/>
    </source>
</evidence>
<dbReference type="SUPFAM" id="SSF49303">
    <property type="entry name" value="beta-Galactosidase/glucuronidase domain"/>
    <property type="match status" value="1"/>
</dbReference>
<dbReference type="CDD" id="cd22954">
    <property type="entry name" value="PLL_lectin"/>
    <property type="match status" value="1"/>
</dbReference>
<dbReference type="SUPFAM" id="SSF49785">
    <property type="entry name" value="Galactose-binding domain-like"/>
    <property type="match status" value="1"/>
</dbReference>
<dbReference type="PANTHER" id="PTHR43730">
    <property type="entry name" value="BETA-MANNOSIDASE"/>
    <property type="match status" value="1"/>
</dbReference>
<feature type="domain" description="Beta-mannosidase-like galactose-binding" evidence="21">
    <location>
        <begin position="36"/>
        <end position="211"/>
    </location>
</feature>
<evidence type="ECO:0000256" key="1">
    <source>
        <dbReference type="ARBA" id="ARBA00000829"/>
    </source>
</evidence>
<evidence type="ECO:0000256" key="13">
    <source>
        <dbReference type="ARBA" id="ARBA00023295"/>
    </source>
</evidence>
<dbReference type="InterPro" id="IPR054593">
    <property type="entry name" value="Beta-mannosidase-like_N2"/>
</dbReference>
<evidence type="ECO:0000256" key="8">
    <source>
        <dbReference type="ARBA" id="ARBA00022525"/>
    </source>
</evidence>
<keyword evidence="11" id="KW-0325">Glycoprotein</keyword>
<feature type="domain" description="Mannosidase Ig/CBM-like" evidence="20">
    <location>
        <begin position="749"/>
        <end position="827"/>
    </location>
</feature>
<feature type="chain" id="PRO_5018556337" description="Beta-mannosidase A" evidence="17">
    <location>
        <begin position="26"/>
        <end position="1341"/>
    </location>
</feature>
<feature type="domain" description="Glycoside hydrolase family 2 immunoglobulin-like beta-sandwich" evidence="18">
    <location>
        <begin position="248"/>
        <end position="344"/>
    </location>
</feature>
<dbReference type="SUPFAM" id="SSF51445">
    <property type="entry name" value="(Trans)glycosidases"/>
    <property type="match status" value="1"/>
</dbReference>
<accession>A0A3S4AT44</accession>
<evidence type="ECO:0000256" key="17">
    <source>
        <dbReference type="SAM" id="SignalP"/>
    </source>
</evidence>
<evidence type="ECO:0000256" key="16">
    <source>
        <dbReference type="SAM" id="MobiDB-lite"/>
    </source>
</evidence>
<dbReference type="Pfam" id="PF00703">
    <property type="entry name" value="Glyco_hydro_2"/>
    <property type="match status" value="1"/>
</dbReference>
<evidence type="ECO:0000256" key="6">
    <source>
        <dbReference type="ARBA" id="ARBA00012754"/>
    </source>
</evidence>
<evidence type="ECO:0000256" key="2">
    <source>
        <dbReference type="ARBA" id="ARBA00004613"/>
    </source>
</evidence>
<dbReference type="Gene3D" id="3.20.20.80">
    <property type="entry name" value="Glycosidases"/>
    <property type="match status" value="1"/>
</dbReference>
<dbReference type="FunFam" id="3.20.20.80:FF:000084">
    <property type="entry name" value="Beta-mannosidase A"/>
    <property type="match status" value="1"/>
</dbReference>
<keyword evidence="12" id="KW-0119">Carbohydrate metabolism</keyword>
<evidence type="ECO:0000256" key="11">
    <source>
        <dbReference type="ARBA" id="ARBA00023180"/>
    </source>
</evidence>
<feature type="compositionally biased region" description="Basic residues" evidence="16">
    <location>
        <begin position="1008"/>
        <end position="1020"/>
    </location>
</feature>
<evidence type="ECO:0000256" key="12">
    <source>
        <dbReference type="ARBA" id="ARBA00023277"/>
    </source>
</evidence>
<dbReference type="Pfam" id="PF22666">
    <property type="entry name" value="Glyco_hydro_2_N2"/>
    <property type="match status" value="1"/>
</dbReference>
<feature type="region of interest" description="Disordered" evidence="16">
    <location>
        <begin position="984"/>
        <end position="1041"/>
    </location>
</feature>
<evidence type="ECO:0000256" key="4">
    <source>
        <dbReference type="ARBA" id="ARBA00007483"/>
    </source>
</evidence>
<dbReference type="Gene3D" id="2.60.120.260">
    <property type="entry name" value="Galactose-binding domain-like"/>
    <property type="match status" value="1"/>
</dbReference>
<comment type="subunit">
    <text evidence="5">Homodimer.</text>
</comment>
<comment type="pathway">
    <text evidence="3">Glycan metabolism; N-glycan degradation.</text>
</comment>
<keyword evidence="13" id="KW-0326">Glycosidase</keyword>
<evidence type="ECO:0000256" key="5">
    <source>
        <dbReference type="ARBA" id="ARBA00011738"/>
    </source>
</evidence>
<protein>
    <recommendedName>
        <fullName evidence="7">Beta-mannosidase A</fullName>
        <ecNumber evidence="6">3.2.1.25</ecNumber>
    </recommendedName>
    <alternativeName>
        <fullName evidence="15">Mannanase A</fullName>
    </alternativeName>
</protein>
<dbReference type="InterPro" id="IPR013783">
    <property type="entry name" value="Ig-like_fold"/>
</dbReference>
<dbReference type="InterPro" id="IPR058502">
    <property type="entry name" value="PLL-like_beta-prop"/>
</dbReference>
<dbReference type="InterPro" id="IPR050887">
    <property type="entry name" value="Beta-mannosidase_GH2"/>
</dbReference>
<feature type="domain" description="PLL-like beta propeller" evidence="22">
    <location>
        <begin position="1178"/>
        <end position="1341"/>
    </location>
</feature>
<evidence type="ECO:0000256" key="14">
    <source>
        <dbReference type="ARBA" id="ARBA00023326"/>
    </source>
</evidence>
<evidence type="ECO:0000256" key="10">
    <source>
        <dbReference type="ARBA" id="ARBA00022801"/>
    </source>
</evidence>
<dbReference type="Pfam" id="PF26607">
    <property type="entry name" value="DUF8189"/>
    <property type="match status" value="2"/>
</dbReference>
<dbReference type="InterPro" id="IPR008979">
    <property type="entry name" value="Galactose-bd-like_sf"/>
</dbReference>
<evidence type="ECO:0000259" key="18">
    <source>
        <dbReference type="Pfam" id="PF00703"/>
    </source>
</evidence>
<dbReference type="GO" id="GO:0005576">
    <property type="term" value="C:extracellular region"/>
    <property type="evidence" value="ECO:0007669"/>
    <property type="project" value="UniProtKB-SubCell"/>
</dbReference>
<dbReference type="Gene3D" id="2.120.10.70">
    <property type="entry name" value="Fucose-specific lectin"/>
    <property type="match status" value="2"/>
</dbReference>
<dbReference type="Pfam" id="PF17786">
    <property type="entry name" value="Mannosidase_ig"/>
    <property type="match status" value="1"/>
</dbReference>
<comment type="similarity">
    <text evidence="4">Belongs to the glycosyl hydrolase 2 family. Beta-mannosidase A subfamily.</text>
</comment>
<feature type="domain" description="Beta-mannosidase Ig-fold" evidence="19">
    <location>
        <begin position="922"/>
        <end position="986"/>
    </location>
</feature>
<comment type="subcellular location">
    <subcellularLocation>
        <location evidence="2">Secreted</location>
    </subcellularLocation>
</comment>
<evidence type="ECO:0000256" key="9">
    <source>
        <dbReference type="ARBA" id="ARBA00022729"/>
    </source>
</evidence>
<evidence type="ECO:0000259" key="19">
    <source>
        <dbReference type="Pfam" id="PF17753"/>
    </source>
</evidence>
<dbReference type="GO" id="GO:0000272">
    <property type="term" value="P:polysaccharide catabolic process"/>
    <property type="evidence" value="ECO:0007669"/>
    <property type="project" value="UniProtKB-KW"/>
</dbReference>
<dbReference type="Gene3D" id="2.60.40.10">
    <property type="entry name" value="Immunoglobulins"/>
    <property type="match status" value="3"/>
</dbReference>
<evidence type="ECO:0000256" key="7">
    <source>
        <dbReference type="ARBA" id="ARBA00021795"/>
    </source>
</evidence>
<reference evidence="23 24" key="1">
    <citation type="submission" date="2018-04" db="EMBL/GenBank/DDBJ databases">
        <authorList>
            <person name="Huttner S."/>
            <person name="Dainat J."/>
        </authorList>
    </citation>
    <scope>NUCLEOTIDE SEQUENCE [LARGE SCALE GENOMIC DNA]</scope>
</reference>
<feature type="domain" description="PLL-like beta propeller" evidence="22">
    <location>
        <begin position="1021"/>
        <end position="1174"/>
    </location>
</feature>
<name>A0A3S4AT44_9PEZI</name>
<dbReference type="GO" id="GO:0006516">
    <property type="term" value="P:glycoprotein catabolic process"/>
    <property type="evidence" value="ECO:0007669"/>
    <property type="project" value="TreeGrafter"/>
</dbReference>
<proteinExistence type="inferred from homology"/>
<dbReference type="PANTHER" id="PTHR43730:SF5">
    <property type="entry name" value="BETA-MANNOSIDASE A"/>
    <property type="match status" value="1"/>
</dbReference>
<keyword evidence="10" id="KW-0378">Hydrolase</keyword>
<dbReference type="Proteomes" id="UP000289323">
    <property type="component" value="Unassembled WGS sequence"/>
</dbReference>
<keyword evidence="8" id="KW-0964">Secreted</keyword>
<keyword evidence="9 17" id="KW-0732">Signal</keyword>
<dbReference type="UniPathway" id="UPA00280"/>
<evidence type="ECO:0000313" key="23">
    <source>
        <dbReference type="EMBL" id="SPQ25370.1"/>
    </source>
</evidence>
<dbReference type="InterPro" id="IPR017853">
    <property type="entry name" value="GH"/>
</dbReference>
<evidence type="ECO:0000259" key="21">
    <source>
        <dbReference type="Pfam" id="PF22666"/>
    </source>
</evidence>
<sequence length="1341" mass="146571">MLTAPSIARCVATALLGTLLWTALARNVLDLSTQAWTLSNDGLNISVRGRVPSHVHLDLFEARVIGDPYYALNDFNLRWIAWNSWNYSAAINGLERSNSTSTILLFNGLDTFANISFCGEYVAYTNNQFRQYVLNVTDILANCNASQPELRILFESVPVVANSIAAQPGQETWPESVEILFEFANRQFVRKEQSDFGWDWGPAFVPTGIWQKAWIVQLEPGEIYVRNSLLDIYRENQLPNLPPDQNGNWVLNASVDVVGALPTGSSLSYSITDRQTEQLVTSGVFGNISNGGNVITGTTELDKALFKLWWPSGLGEQNLYNVTLRVASPQNTTLAVVTKTTGFRTIVLNMGEITDEQLAQGIAPGNNWHFEINGYPFFAKGSNFIPPDAFWPRVTPQRIRQLFEAVVAGNQNMLRVWASGAYSPDFMYDIADELGILLWSEFEFGDALYPVDADFLENARLEAHYQVRRINHHPSLAVWAGGNEFENLELYLVNASAPDDYGRYKDEYETLFLNTLLPAVYENSRSITYMPSSTNNGYLSLNFSKAIPIDERYSMVEDGSFYGDTDYYNYASEYAFDINSYPVGRFANEFGFHSMPSVASWRRVVPDDELWFNSTTVMLRNHHPPAQGLSVNNTQNASIGQAEMTMAVQRYYPAPNKTDPIANFSSWAWSTQVFQADFYKSQIQFYRASSGFPSRQLGCLYWQLEDIWQAPTWAGIEYEGRWKVLHNVAKDIYQPVILAPLWNATSGLLQLYAVSDLWTPANGTVTVEWIDWAGRTLPVPAVGIVGNSTPGTTGPALAPRQTLPFTVGGLNSTLVATFNITALFPSDNAPTNTTTNTTTPSNSTTTLTTLTTLTNPTSTTPPFPGATNPPPPSLNASAALLVATLTATGTPPNPPATRTAAGPSTYTHANYWTPVPLAQAALVDPGLAVSYDAAGDAFVVTAARGTSVWTWLAAGPEDEDAVVVNFEENGFLLRRGEVKRVGYTVSGPQAHGSGPHHGNGHGHDDGHGHHHGNGHHHHNGNSHGNGPCQWESLGGTLTSPPSAVSWGPNRLDIFAIGTDSACWHRAWTGTSWSGWESLGGVLISTPAAVSWGPNRIDLFTQGTDSAIWHNWWSGSAWGGWESLGGVLQSAPTAVSWGPNRLDVFAVGTDSAVWHKWWDGSAWGGWESLGGVLHAKQGVSAVSWGASRLDLFAVGTDHGLWHNWWGGSSWGGWESLGGTLQSAPVAVSWGSNRLDVFALRTDHALGHRWWDGRSWGGWESLGGPGGALESTPAAVSSAANLLDVYAVGPSSAVYHLAWNGSTWSTWQSIGGAFVRQPVAVSWGPGRIDAFAAGTDWALWHKW</sequence>
<organism evidence="23 24">
    <name type="scientific">Thermothielavioides terrestris</name>
    <dbReference type="NCBI Taxonomy" id="2587410"/>
    <lineage>
        <taxon>Eukaryota</taxon>
        <taxon>Fungi</taxon>
        <taxon>Dikarya</taxon>
        <taxon>Ascomycota</taxon>
        <taxon>Pezizomycotina</taxon>
        <taxon>Sordariomycetes</taxon>
        <taxon>Sordariomycetidae</taxon>
        <taxon>Sordariales</taxon>
        <taxon>Chaetomiaceae</taxon>
        <taxon>Thermothielavioides</taxon>
    </lineage>
</organism>
<dbReference type="InterPro" id="IPR041625">
    <property type="entry name" value="Beta-mannosidase_Ig"/>
</dbReference>
<comment type="catalytic activity">
    <reaction evidence="1">
        <text>Hydrolysis of terminal, non-reducing beta-D-mannose residues in beta-D-mannosides.</text>
        <dbReference type="EC" id="3.2.1.25"/>
    </reaction>
</comment>
<evidence type="ECO:0000259" key="20">
    <source>
        <dbReference type="Pfam" id="PF17786"/>
    </source>
</evidence>
<evidence type="ECO:0000256" key="3">
    <source>
        <dbReference type="ARBA" id="ARBA00004740"/>
    </source>
</evidence>
<dbReference type="EMBL" id="OUUZ01000015">
    <property type="protein sequence ID" value="SPQ25370.1"/>
    <property type="molecule type" value="Genomic_DNA"/>
</dbReference>
<evidence type="ECO:0000313" key="24">
    <source>
        <dbReference type="Proteomes" id="UP000289323"/>
    </source>
</evidence>
<dbReference type="InterPro" id="IPR041447">
    <property type="entry name" value="Mannosidase_ig"/>
</dbReference>
<dbReference type="Pfam" id="PF17753">
    <property type="entry name" value="Ig_mannosidase"/>
    <property type="match status" value="1"/>
</dbReference>
<dbReference type="InterPro" id="IPR006102">
    <property type="entry name" value="Ig-like_GH2"/>
</dbReference>
<dbReference type="EC" id="3.2.1.25" evidence="6"/>
<dbReference type="GO" id="GO:0004567">
    <property type="term" value="F:beta-mannosidase activity"/>
    <property type="evidence" value="ECO:0007669"/>
    <property type="project" value="UniProtKB-EC"/>
</dbReference>